<feature type="repeat" description="WD" evidence="14">
    <location>
        <begin position="226"/>
        <end position="267"/>
    </location>
</feature>
<evidence type="ECO:0000259" key="16">
    <source>
        <dbReference type="Pfam" id="PF04053"/>
    </source>
</evidence>
<evidence type="ECO:0000256" key="6">
    <source>
        <dbReference type="ARBA" id="ARBA00022737"/>
    </source>
</evidence>
<comment type="caution">
    <text evidence="18">The sequence shown here is derived from an EMBL/GenBank/DDBJ whole genome shotgun (WGS) entry which is preliminary data.</text>
</comment>
<dbReference type="Gene3D" id="2.130.10.10">
    <property type="entry name" value="YVTN repeat-like/Quinoprotein amine dehydrogenase"/>
    <property type="match status" value="1"/>
</dbReference>
<feature type="repeat" description="WD" evidence="14">
    <location>
        <begin position="12"/>
        <end position="53"/>
    </location>
</feature>
<dbReference type="Proteomes" id="UP000193411">
    <property type="component" value="Unassembled WGS sequence"/>
</dbReference>
<comment type="subcellular location">
    <subcellularLocation>
        <location evidence="1 13">Cytoplasmic vesicle</location>
        <location evidence="1 13">COPI-coated vesicle membrane</location>
        <topology evidence="1 13">Peripheral membrane protein</topology>
        <orientation evidence="1 13">Cytoplasmic side</orientation>
    </subcellularLocation>
    <subcellularLocation>
        <location evidence="13">Golgi apparatus membrane</location>
        <topology evidence="13">Peripheral membrane protein</topology>
        <orientation evidence="13">Cytoplasmic side</orientation>
    </subcellularLocation>
    <text evidence="13">The coatomer is cytoplasmic or polymerized on the cytoplasmic side of the Golgi, as well as on the vesicles/buds originating from it.</text>
</comment>
<dbReference type="Pfam" id="PF04053">
    <property type="entry name" value="B-prop_COPA_B_2nd"/>
    <property type="match status" value="1"/>
</dbReference>
<keyword evidence="19" id="KW-1185">Reference proteome</keyword>
<evidence type="ECO:0000256" key="15">
    <source>
        <dbReference type="SAM" id="MobiDB-lite"/>
    </source>
</evidence>
<dbReference type="STRING" id="765915.A0A1Y2HGC1"/>
<dbReference type="InterPro" id="IPR016453">
    <property type="entry name" value="COPB2"/>
</dbReference>
<dbReference type="InterPro" id="IPR036322">
    <property type="entry name" value="WD40_repeat_dom_sf"/>
</dbReference>
<dbReference type="GO" id="GO:0005198">
    <property type="term" value="F:structural molecule activity"/>
    <property type="evidence" value="ECO:0007669"/>
    <property type="project" value="UniProtKB-UniRule"/>
</dbReference>
<feature type="repeat" description="WD" evidence="14">
    <location>
        <begin position="139"/>
        <end position="181"/>
    </location>
</feature>
<dbReference type="InterPro" id="IPR006692">
    <property type="entry name" value="Beta-prop_COPA/B_2nd"/>
</dbReference>
<dbReference type="SMART" id="SM00320">
    <property type="entry name" value="WD40"/>
    <property type="match status" value="7"/>
</dbReference>
<dbReference type="AlphaFoldDB" id="A0A1Y2HGC1"/>
<accession>A0A1Y2HGC1</accession>
<dbReference type="GO" id="GO:0006890">
    <property type="term" value="P:retrograde vesicle-mediated transport, Golgi to endoplasmic reticulum"/>
    <property type="evidence" value="ECO:0007669"/>
    <property type="project" value="TreeGrafter"/>
</dbReference>
<keyword evidence="4 13" id="KW-0963">Cytoplasm</keyword>
<evidence type="ECO:0000256" key="5">
    <source>
        <dbReference type="ARBA" id="ARBA00022574"/>
    </source>
</evidence>
<evidence type="ECO:0000256" key="14">
    <source>
        <dbReference type="PROSITE-ProRule" id="PRU00221"/>
    </source>
</evidence>
<evidence type="ECO:0000256" key="12">
    <source>
        <dbReference type="ARBA" id="ARBA00025536"/>
    </source>
</evidence>
<keyword evidence="3 13" id="KW-0813">Transport</keyword>
<dbReference type="PANTHER" id="PTHR19876:SF2">
    <property type="entry name" value="COATOMER SUBUNIT BETA"/>
    <property type="match status" value="1"/>
</dbReference>
<evidence type="ECO:0000256" key="4">
    <source>
        <dbReference type="ARBA" id="ARBA00022490"/>
    </source>
</evidence>
<evidence type="ECO:0000256" key="1">
    <source>
        <dbReference type="ARBA" id="ARBA00004347"/>
    </source>
</evidence>
<dbReference type="PROSITE" id="PS00678">
    <property type="entry name" value="WD_REPEATS_1"/>
    <property type="match status" value="2"/>
</dbReference>
<dbReference type="InterPro" id="IPR050844">
    <property type="entry name" value="Coatomer_complex_subunit"/>
</dbReference>
<keyword evidence="9 13" id="KW-0333">Golgi apparatus</keyword>
<evidence type="ECO:0000256" key="9">
    <source>
        <dbReference type="ARBA" id="ARBA00023034"/>
    </source>
</evidence>
<dbReference type="Pfam" id="PF00400">
    <property type="entry name" value="WD40"/>
    <property type="match status" value="5"/>
</dbReference>
<dbReference type="Pfam" id="PF23953">
    <property type="entry name" value="TPR_COPA_B"/>
    <property type="match status" value="1"/>
</dbReference>
<feature type="region of interest" description="Disordered" evidence="15">
    <location>
        <begin position="865"/>
        <end position="905"/>
    </location>
</feature>
<keyword evidence="8 13" id="KW-0653">Protein transport</keyword>
<dbReference type="PANTHER" id="PTHR19876">
    <property type="entry name" value="COATOMER"/>
    <property type="match status" value="1"/>
</dbReference>
<evidence type="ECO:0000313" key="19">
    <source>
        <dbReference type="Proteomes" id="UP000193411"/>
    </source>
</evidence>
<dbReference type="OrthoDB" id="10261470at2759"/>
<evidence type="ECO:0000256" key="10">
    <source>
        <dbReference type="ARBA" id="ARBA00023136"/>
    </source>
</evidence>
<protein>
    <recommendedName>
        <fullName evidence="13">Coatomer subunit beta'</fullName>
    </recommendedName>
</protein>
<gene>
    <name evidence="18" type="ORF">BCR44DRAFT_76026</name>
</gene>
<dbReference type="PIRSF" id="PIRSF005567">
    <property type="entry name" value="Coatomer_beta'_subunit"/>
    <property type="match status" value="1"/>
</dbReference>
<keyword evidence="6" id="KW-0677">Repeat</keyword>
<comment type="similarity">
    <text evidence="2 13">Belongs to the WD repeat COPB2 family.</text>
</comment>
<proteinExistence type="inferred from homology"/>
<dbReference type="InterPro" id="IPR056176">
    <property type="entry name" value="TPR_COPA_B"/>
</dbReference>
<evidence type="ECO:0000313" key="18">
    <source>
        <dbReference type="EMBL" id="ORZ33589.1"/>
    </source>
</evidence>
<dbReference type="InterPro" id="IPR020472">
    <property type="entry name" value="WD40_PAC1"/>
</dbReference>
<feature type="domain" description="COPA/B second beta-propeller" evidence="16">
    <location>
        <begin position="353"/>
        <end position="609"/>
    </location>
</feature>
<dbReference type="PRINTS" id="PR00320">
    <property type="entry name" value="GPROTEINBRPT"/>
</dbReference>
<dbReference type="InterPro" id="IPR019775">
    <property type="entry name" value="WD40_repeat_CS"/>
</dbReference>
<evidence type="ECO:0000256" key="2">
    <source>
        <dbReference type="ARBA" id="ARBA00010844"/>
    </source>
</evidence>
<evidence type="ECO:0000259" key="17">
    <source>
        <dbReference type="Pfam" id="PF23953"/>
    </source>
</evidence>
<evidence type="ECO:0000256" key="11">
    <source>
        <dbReference type="ARBA" id="ARBA00023329"/>
    </source>
</evidence>
<evidence type="ECO:0000256" key="3">
    <source>
        <dbReference type="ARBA" id="ARBA00022448"/>
    </source>
</evidence>
<dbReference type="CDD" id="cd22947">
    <property type="entry name" value="Coatomer_WDAD_beta-like"/>
    <property type="match status" value="1"/>
</dbReference>
<dbReference type="PROSITE" id="PS50082">
    <property type="entry name" value="WD_REPEATS_2"/>
    <property type="match status" value="5"/>
</dbReference>
<organism evidence="18 19">
    <name type="scientific">Catenaria anguillulae PL171</name>
    <dbReference type="NCBI Taxonomy" id="765915"/>
    <lineage>
        <taxon>Eukaryota</taxon>
        <taxon>Fungi</taxon>
        <taxon>Fungi incertae sedis</taxon>
        <taxon>Blastocladiomycota</taxon>
        <taxon>Blastocladiomycetes</taxon>
        <taxon>Blastocladiales</taxon>
        <taxon>Catenariaceae</taxon>
        <taxon>Catenaria</taxon>
    </lineage>
</organism>
<feature type="domain" description="COPA/B TPR" evidence="17">
    <location>
        <begin position="626"/>
        <end position="806"/>
    </location>
</feature>
<keyword evidence="11 13" id="KW-0968">Cytoplasmic vesicle</keyword>
<dbReference type="GO" id="GO:0006891">
    <property type="term" value="P:intra-Golgi vesicle-mediated transport"/>
    <property type="evidence" value="ECO:0007669"/>
    <property type="project" value="TreeGrafter"/>
</dbReference>
<dbReference type="InterPro" id="IPR015943">
    <property type="entry name" value="WD40/YVTN_repeat-like_dom_sf"/>
</dbReference>
<comment type="subunit">
    <text evidence="13">Oligomeric complex that consists of at least the alpha, beta, beta', gamma, delta, epsilon and zeta subunits.</text>
</comment>
<comment type="function">
    <text evidence="12 13">The coatomer is a cytosolic protein complex that binds to dilysine motifs and reversibly associates with Golgi non-clathrin-coated vesicles, which further mediate biosynthetic protein transport from the ER, via the Golgi up to the trans Golgi network. Coatomer complex is required for budding from Golgi membranes, and is essential for the retrograde Golgi-to-ER transport of dilysine-tagged proteins.</text>
</comment>
<keyword evidence="10 13" id="KW-0472">Membrane</keyword>
<dbReference type="GO" id="GO:0000139">
    <property type="term" value="C:Golgi membrane"/>
    <property type="evidence" value="ECO:0007669"/>
    <property type="project" value="UniProtKB-SubCell"/>
</dbReference>
<name>A0A1Y2HGC1_9FUNG</name>
<dbReference type="FunFam" id="2.130.10.10:FF:000016">
    <property type="entry name" value="Coatomer alpha subunit, putative"/>
    <property type="match status" value="1"/>
</dbReference>
<sequence length="905" mass="99863">MGKMRLDIKRKFTARTDRVKCVDIHPTEPWVLAALYNGSIWVWNYETQATVKTFEVSELPLRAAKFVARKSWIIAGGDEMHLKVYNYNTFEKVTQVEAHYDYIRSIAVHPTQPLVLTCADDFLIKLWDWEKGWKNIMTFEGHTHFIFAIAFNPKDSNTFASGSLDCTIKVWNINSPTANFTLNGHQKGVNSIDYYHGGDKPYLISGADDHKVMIWDLQNKTCVASLDGHTNNVMATMFHPELPIALTGAEDGTLKVWNAQTNKLEHSLNYGMERVWSLAYQKGSNTVAVGYDEGCVVLRLGREEPAVSMDTSGKVIWAKHSEILTANLRALSEASTTAVAASPASAAPAAASTITDGERLVVPVKELGTCEMYPQSLIHSPNGRFVVVTGDGEYIVYTALAWRNKAYGSAIEFAWSPSNEYAIRESPSRIKLFDKQFKEKPLTQVPGAVAAPLNQLNYAADAMFSGPLLAVRSSAGFVTFYDWETGRVVRRIEAAAKAVHWNEVGDMVALVTDDALYVLRYSVEAWVALGNTPQALASEEGVEQAFTVVHEVPEQVRTGTWVGDCFLFTTQSNRLNYVVGGNVITLTHFDAPMHLLGYLAKDNRVYYCDKDINFYSWSLPLTVIQYQTAVLRGDLETAAQLLPSVPETERDRLGQFLEKQGLHELALEVTTDTEHKFDLAVAAGKLDVALQLAIKVDQPAKWKIVAEGALAAWRFDVAEECMTRANDLESLMLLYLAAGNAGGLRKVADKAAAEGKHNVAFAAYTALGDTEQAIKLLMETDRVPEAALLARTVAPSKLPEVTAKWRESVPARIAETIGDVPVPAEWIEAETQLGGKRFKANEYPAYRELCTVPLLQELHMKRELQPSSIAATVGSEPEASKDEGENEDGVKTPSPTGETAPEAQA</sequence>
<evidence type="ECO:0000256" key="7">
    <source>
        <dbReference type="ARBA" id="ARBA00022892"/>
    </source>
</evidence>
<dbReference type="Gene3D" id="1.25.40.470">
    <property type="match status" value="1"/>
</dbReference>
<feature type="repeat" description="WD" evidence="14">
    <location>
        <begin position="182"/>
        <end position="225"/>
    </location>
</feature>
<dbReference type="InterPro" id="IPR001680">
    <property type="entry name" value="WD40_rpt"/>
</dbReference>
<dbReference type="CDD" id="cd00200">
    <property type="entry name" value="WD40"/>
    <property type="match status" value="1"/>
</dbReference>
<feature type="repeat" description="WD" evidence="14">
    <location>
        <begin position="96"/>
        <end position="128"/>
    </location>
</feature>
<keyword evidence="5 14" id="KW-0853">WD repeat</keyword>
<dbReference type="GO" id="GO:0006886">
    <property type="term" value="P:intracellular protein transport"/>
    <property type="evidence" value="ECO:0007669"/>
    <property type="project" value="UniProtKB-UniRule"/>
</dbReference>
<dbReference type="GO" id="GO:0006888">
    <property type="term" value="P:endoplasmic reticulum to Golgi vesicle-mediated transport"/>
    <property type="evidence" value="ECO:0007669"/>
    <property type="project" value="TreeGrafter"/>
</dbReference>
<evidence type="ECO:0000256" key="13">
    <source>
        <dbReference type="PIRNR" id="PIRNR005567"/>
    </source>
</evidence>
<evidence type="ECO:0000256" key="8">
    <source>
        <dbReference type="ARBA" id="ARBA00022927"/>
    </source>
</evidence>
<dbReference type="PROSITE" id="PS50294">
    <property type="entry name" value="WD_REPEATS_REGION"/>
    <property type="match status" value="4"/>
</dbReference>
<reference evidence="18 19" key="1">
    <citation type="submission" date="2016-07" db="EMBL/GenBank/DDBJ databases">
        <title>Pervasive Adenine N6-methylation of Active Genes in Fungi.</title>
        <authorList>
            <consortium name="DOE Joint Genome Institute"/>
            <person name="Mondo S.J."/>
            <person name="Dannebaum R.O."/>
            <person name="Kuo R.C."/>
            <person name="Labutti K."/>
            <person name="Haridas S."/>
            <person name="Kuo A."/>
            <person name="Salamov A."/>
            <person name="Ahrendt S.R."/>
            <person name="Lipzen A."/>
            <person name="Sullivan W."/>
            <person name="Andreopoulos W.B."/>
            <person name="Clum A."/>
            <person name="Lindquist E."/>
            <person name="Daum C."/>
            <person name="Ramamoorthy G.K."/>
            <person name="Gryganskyi A."/>
            <person name="Culley D."/>
            <person name="Magnuson J.K."/>
            <person name="James T.Y."/>
            <person name="O'Malley M.A."/>
            <person name="Stajich J.E."/>
            <person name="Spatafora J.W."/>
            <person name="Visel A."/>
            <person name="Grigoriev I.V."/>
        </authorList>
    </citation>
    <scope>NUCLEOTIDE SEQUENCE [LARGE SCALE GENOMIC DNA]</scope>
    <source>
        <strain evidence="18 19">PL171</strain>
    </source>
</reference>
<keyword evidence="7 13" id="KW-0931">ER-Golgi transport</keyword>
<dbReference type="GO" id="GO:0030126">
    <property type="term" value="C:COPI vesicle coat"/>
    <property type="evidence" value="ECO:0007669"/>
    <property type="project" value="TreeGrafter"/>
</dbReference>
<dbReference type="EMBL" id="MCFL01000034">
    <property type="protein sequence ID" value="ORZ33589.1"/>
    <property type="molecule type" value="Genomic_DNA"/>
</dbReference>
<dbReference type="SUPFAM" id="SSF50978">
    <property type="entry name" value="WD40 repeat-like"/>
    <property type="match status" value="2"/>
</dbReference>
<dbReference type="FunFam" id="1.25.40.470:FF:000001">
    <property type="entry name" value="Coatomer subunit beta"/>
    <property type="match status" value="1"/>
</dbReference>